<evidence type="ECO:0000313" key="3">
    <source>
        <dbReference type="Proteomes" id="UP000030816"/>
    </source>
</evidence>
<reference evidence="2 3" key="1">
    <citation type="journal article" date="2014" name="Proc. Natl. Acad. Sci. U.S.A.">
        <title>Trajectory and genomic determinants of fungal-pathogen speciation and host adaptation.</title>
        <authorList>
            <person name="Hu X."/>
            <person name="Xiao G."/>
            <person name="Zheng P."/>
            <person name="Shang Y."/>
            <person name="Su Y."/>
            <person name="Zhang X."/>
            <person name="Liu X."/>
            <person name="Zhan S."/>
            <person name="St Leger R.J."/>
            <person name="Wang C."/>
        </authorList>
    </citation>
    <scope>NUCLEOTIDE SEQUENCE [LARGE SCALE GENOMIC DNA]</scope>
    <source>
        <strain evidence="2 3">ARSEF 1941</strain>
    </source>
</reference>
<comment type="caution">
    <text evidence="2">The sequence shown here is derived from an EMBL/GenBank/DDBJ whole genome shotgun (WGS) entry which is preliminary data.</text>
</comment>
<accession>A0A0B2WWD2</accession>
<evidence type="ECO:0000256" key="1">
    <source>
        <dbReference type="SAM" id="MobiDB-lite"/>
    </source>
</evidence>
<dbReference type="AlphaFoldDB" id="A0A0B2WWD2"/>
<dbReference type="GeneID" id="63737937"/>
<feature type="compositionally biased region" description="Polar residues" evidence="1">
    <location>
        <begin position="16"/>
        <end position="29"/>
    </location>
</feature>
<protein>
    <submittedName>
        <fullName evidence="2">Thiolase</fullName>
    </submittedName>
</protein>
<dbReference type="STRING" id="1081103.A0A0B2WWD2"/>
<sequence>MDPAPQRRKRRGRASDNLNTRPSRWTNGQIAGGTWECRASDDDDGPRDDWSKSWPSQHKSWDVEFGVEFPHALAASPAAPHRSTAAPCQQRPDSRLQNLARPSLRSQMAAQPAVPIIVGVGDVRNKSSRAEDAMEPAQLMADAVGRAVRDSGLDQAARASLLSQADSLRIVPTWTWAYNDLPAVVSRRLGIEPTRKVLGEHGGNQPALQCDEAARDIAARRSVVSVLTGGEALASRKSCPCLAQEEATGQIPPKGWLEPDPNGKQLASLDLSILEEGKS</sequence>
<dbReference type="GO" id="GO:0016746">
    <property type="term" value="F:acyltransferase activity"/>
    <property type="evidence" value="ECO:0007669"/>
    <property type="project" value="InterPro"/>
</dbReference>
<dbReference type="HOGENOM" id="CLU_997762_0_0_1"/>
<proteinExistence type="predicted"/>
<gene>
    <name evidence="2" type="ORF">MAM_03482</name>
</gene>
<dbReference type="Gene3D" id="3.40.47.10">
    <property type="match status" value="1"/>
</dbReference>
<dbReference type="InterPro" id="IPR016039">
    <property type="entry name" value="Thiolase-like"/>
</dbReference>
<dbReference type="OrthoDB" id="435240at2759"/>
<dbReference type="RefSeq" id="XP_040679424.1">
    <property type="nucleotide sequence ID" value="XM_040822281.1"/>
</dbReference>
<organism evidence="2 3">
    <name type="scientific">Metarhizium album (strain ARSEF 1941)</name>
    <dbReference type="NCBI Taxonomy" id="1081103"/>
    <lineage>
        <taxon>Eukaryota</taxon>
        <taxon>Fungi</taxon>
        <taxon>Dikarya</taxon>
        <taxon>Ascomycota</taxon>
        <taxon>Pezizomycotina</taxon>
        <taxon>Sordariomycetes</taxon>
        <taxon>Hypocreomycetidae</taxon>
        <taxon>Hypocreales</taxon>
        <taxon>Clavicipitaceae</taxon>
        <taxon>Metarhizium</taxon>
    </lineage>
</organism>
<dbReference type="EMBL" id="AZHE01000007">
    <property type="protein sequence ID" value="KHN98358.1"/>
    <property type="molecule type" value="Genomic_DNA"/>
</dbReference>
<evidence type="ECO:0000313" key="2">
    <source>
        <dbReference type="EMBL" id="KHN98358.1"/>
    </source>
</evidence>
<feature type="region of interest" description="Disordered" evidence="1">
    <location>
        <begin position="1"/>
        <end position="57"/>
    </location>
</feature>
<name>A0A0B2WWD2_METAS</name>
<keyword evidence="3" id="KW-1185">Reference proteome</keyword>
<feature type="compositionally biased region" description="Basic residues" evidence="1">
    <location>
        <begin position="1"/>
        <end position="12"/>
    </location>
</feature>
<dbReference type="Proteomes" id="UP000030816">
    <property type="component" value="Unassembled WGS sequence"/>
</dbReference>
<feature type="region of interest" description="Disordered" evidence="1">
    <location>
        <begin position="250"/>
        <end position="279"/>
    </location>
</feature>